<sequence length="105" mass="12119">MAEQIFDLAIAAMQFIMAIGFAVLAVFLFWHFRRINRPVTAFIFWCIIFLTSLMPMFELFQSGIPLGNIAIWYFAIISLLPIAAICAYLVNPLATKRYNYEDDEI</sequence>
<keyword evidence="1" id="KW-1133">Transmembrane helix</keyword>
<gene>
    <name evidence="2" type="ORF">SU32_09485</name>
</gene>
<evidence type="ECO:0000313" key="2">
    <source>
        <dbReference type="EMBL" id="KPB01122.1"/>
    </source>
</evidence>
<organism evidence="2 3">
    <name type="scientific">Ahrensia marina</name>
    <dbReference type="NCBI Taxonomy" id="1514904"/>
    <lineage>
        <taxon>Bacteria</taxon>
        <taxon>Pseudomonadati</taxon>
        <taxon>Pseudomonadota</taxon>
        <taxon>Alphaproteobacteria</taxon>
        <taxon>Hyphomicrobiales</taxon>
        <taxon>Ahrensiaceae</taxon>
        <taxon>Ahrensia</taxon>
    </lineage>
</organism>
<proteinExistence type="predicted"/>
<dbReference type="AlphaFoldDB" id="A0A0N0E7H9"/>
<feature type="transmembrane region" description="Helical" evidence="1">
    <location>
        <begin position="12"/>
        <end position="32"/>
    </location>
</feature>
<keyword evidence="3" id="KW-1185">Reference proteome</keyword>
<dbReference type="PATRIC" id="fig|1514904.3.peg.726"/>
<feature type="transmembrane region" description="Helical" evidence="1">
    <location>
        <begin position="39"/>
        <end position="57"/>
    </location>
</feature>
<reference evidence="2 3" key="1">
    <citation type="submission" date="2015-01" db="EMBL/GenBank/DDBJ databases">
        <title>Ahrensia donghaiensis sp. nov., a novel dimethylsulphoniopropionate-cleavage bacterium isolated from seawater and emended descriptions of the genus Ahrensia and Ahrensia kielensis.</title>
        <authorList>
            <person name="Liu J."/>
        </authorList>
    </citation>
    <scope>NUCLEOTIDE SEQUENCE [LARGE SCALE GENOMIC DNA]</scope>
    <source>
        <strain evidence="2 3">LZD062</strain>
    </source>
</reference>
<dbReference type="RefSeq" id="WP_053999120.1">
    <property type="nucleotide sequence ID" value="NZ_JXMU01000013.1"/>
</dbReference>
<evidence type="ECO:0000256" key="1">
    <source>
        <dbReference type="SAM" id="Phobius"/>
    </source>
</evidence>
<name>A0A0N0E7H9_9HYPH</name>
<comment type="caution">
    <text evidence="2">The sequence shown here is derived from an EMBL/GenBank/DDBJ whole genome shotgun (WGS) entry which is preliminary data.</text>
</comment>
<dbReference type="Proteomes" id="UP000038011">
    <property type="component" value="Unassembled WGS sequence"/>
</dbReference>
<evidence type="ECO:0000313" key="3">
    <source>
        <dbReference type="Proteomes" id="UP000038011"/>
    </source>
</evidence>
<keyword evidence="1" id="KW-0472">Membrane</keyword>
<keyword evidence="1" id="KW-0812">Transmembrane</keyword>
<accession>A0A0N0E7H9</accession>
<dbReference type="STRING" id="1514904.SU32_09485"/>
<dbReference type="EMBL" id="JXMU01000013">
    <property type="protein sequence ID" value="KPB01122.1"/>
    <property type="molecule type" value="Genomic_DNA"/>
</dbReference>
<protein>
    <submittedName>
        <fullName evidence="2">Uncharacterized protein</fullName>
    </submittedName>
</protein>
<feature type="transmembrane region" description="Helical" evidence="1">
    <location>
        <begin position="69"/>
        <end position="90"/>
    </location>
</feature>